<protein>
    <submittedName>
        <fullName evidence="4">Williams-Beuren syndrome chromosome region 16 protein</fullName>
    </submittedName>
</protein>
<dbReference type="EMBL" id="ASGP02000002">
    <property type="protein sequence ID" value="KAH9520856.1"/>
    <property type="molecule type" value="Genomic_DNA"/>
</dbReference>
<dbReference type="Pfam" id="PF00415">
    <property type="entry name" value="RCC1"/>
    <property type="match status" value="1"/>
</dbReference>
<dbReference type="GO" id="GO:0019843">
    <property type="term" value="F:rRNA binding"/>
    <property type="evidence" value="ECO:0007669"/>
    <property type="project" value="TreeGrafter"/>
</dbReference>
<dbReference type="GO" id="GO:0005743">
    <property type="term" value="C:mitochondrial inner membrane"/>
    <property type="evidence" value="ECO:0007669"/>
    <property type="project" value="TreeGrafter"/>
</dbReference>
<evidence type="ECO:0000313" key="4">
    <source>
        <dbReference type="EMBL" id="KAH9520856.1"/>
    </source>
</evidence>
<reference evidence="4" key="2">
    <citation type="journal article" date="2022" name="Res Sq">
        <title>Comparative Genomics Reveals Insights into the Divergent Evolution of Astigmatic Mites and Household Pest Adaptations.</title>
        <authorList>
            <person name="Xiong Q."/>
            <person name="Wan A.T.-Y."/>
            <person name="Liu X.-Y."/>
            <person name="Fung C.S.-H."/>
            <person name="Xiao X."/>
            <person name="Malainual N."/>
            <person name="Hou J."/>
            <person name="Wang L."/>
            <person name="Wang M."/>
            <person name="Yang K."/>
            <person name="Cui Y."/>
            <person name="Leung E."/>
            <person name="Nong W."/>
            <person name="Shin S.-K."/>
            <person name="Au S."/>
            <person name="Jeong K.Y."/>
            <person name="Chew F.T."/>
            <person name="Hui J."/>
            <person name="Leung T.F."/>
            <person name="Tungtrongchitr A."/>
            <person name="Zhong N."/>
            <person name="Liu Z."/>
            <person name="Tsui S."/>
        </authorList>
    </citation>
    <scope>NUCLEOTIDE SEQUENCE</scope>
    <source>
        <strain evidence="4">Derf</strain>
        <tissue evidence="4">Whole organism</tissue>
    </source>
</reference>
<evidence type="ECO:0000313" key="5">
    <source>
        <dbReference type="Proteomes" id="UP000790347"/>
    </source>
</evidence>
<dbReference type="SUPFAM" id="SSF50985">
    <property type="entry name" value="RCC1/BLIP-II"/>
    <property type="match status" value="1"/>
</dbReference>
<proteinExistence type="predicted"/>
<dbReference type="PRINTS" id="PR00633">
    <property type="entry name" value="RCCNDNSATION"/>
</dbReference>
<evidence type="ECO:0000256" key="2">
    <source>
        <dbReference type="PROSITE-ProRule" id="PRU00235"/>
    </source>
</evidence>
<dbReference type="AlphaFoldDB" id="A0A922L5A3"/>
<feature type="repeat" description="RCC1" evidence="2">
    <location>
        <begin position="125"/>
        <end position="189"/>
    </location>
</feature>
<dbReference type="InterPro" id="IPR009091">
    <property type="entry name" value="RCC1/BLIP-II"/>
</dbReference>
<keyword evidence="5" id="KW-1185">Reference proteome</keyword>
<feature type="repeat" description="RCC1" evidence="2">
    <location>
        <begin position="415"/>
        <end position="464"/>
    </location>
</feature>
<dbReference type="GO" id="GO:0005085">
    <property type="term" value="F:guanyl-nucleotide exchange factor activity"/>
    <property type="evidence" value="ECO:0007669"/>
    <property type="project" value="TreeGrafter"/>
</dbReference>
<dbReference type="PANTHER" id="PTHR46337:SF1">
    <property type="entry name" value="RCC1-LIKE G EXCHANGING FACTOR-LIKE PROTEIN"/>
    <property type="match status" value="1"/>
</dbReference>
<feature type="repeat" description="RCC1" evidence="2">
    <location>
        <begin position="190"/>
        <end position="246"/>
    </location>
</feature>
<dbReference type="PROSITE" id="PS50012">
    <property type="entry name" value="RCC1_3"/>
    <property type="match status" value="7"/>
</dbReference>
<organism evidence="4 5">
    <name type="scientific">Dermatophagoides farinae</name>
    <name type="common">American house dust mite</name>
    <dbReference type="NCBI Taxonomy" id="6954"/>
    <lineage>
        <taxon>Eukaryota</taxon>
        <taxon>Metazoa</taxon>
        <taxon>Ecdysozoa</taxon>
        <taxon>Arthropoda</taxon>
        <taxon>Chelicerata</taxon>
        <taxon>Arachnida</taxon>
        <taxon>Acari</taxon>
        <taxon>Acariformes</taxon>
        <taxon>Sarcoptiformes</taxon>
        <taxon>Astigmata</taxon>
        <taxon>Psoroptidia</taxon>
        <taxon>Analgoidea</taxon>
        <taxon>Pyroglyphidae</taxon>
        <taxon>Dermatophagoidinae</taxon>
        <taxon>Dermatophagoides</taxon>
    </lineage>
</organism>
<evidence type="ECO:0000259" key="3">
    <source>
        <dbReference type="Pfam" id="PF25390"/>
    </source>
</evidence>
<dbReference type="Proteomes" id="UP000790347">
    <property type="component" value="Unassembled WGS sequence"/>
</dbReference>
<keyword evidence="1" id="KW-0677">Repeat</keyword>
<feature type="repeat" description="RCC1" evidence="2">
    <location>
        <begin position="357"/>
        <end position="414"/>
    </location>
</feature>
<dbReference type="Pfam" id="PF25390">
    <property type="entry name" value="WD40_RLD"/>
    <property type="match status" value="1"/>
</dbReference>
<gene>
    <name evidence="4" type="primary">WBSCR16</name>
    <name evidence="4" type="ORF">DERF_004541</name>
</gene>
<dbReference type="InterPro" id="IPR058923">
    <property type="entry name" value="RCC1-like_dom"/>
</dbReference>
<dbReference type="GO" id="GO:0070131">
    <property type="term" value="P:positive regulation of mitochondrial translation"/>
    <property type="evidence" value="ECO:0007669"/>
    <property type="project" value="TreeGrafter"/>
</dbReference>
<name>A0A922L5A3_DERFA</name>
<sequence>MTMMMTTKHRPYTMTSINQSRQTRMRPQDPEEVANMDEYQFADEKHSTKRSKSIFCWGFSSTGALGRQSHLGRYEKATGQIEIPKRTVIRSPQRLRFVNPRCHVYDVAAGSGFTVIAATYDGSTHVLFGCGLNTDSQIGFQSNQSNEPLICVAEPVPIDLPLNNSNKKNMEKVVKVACGRAHTVCLTNHNNVFTLGNNSFGQCGRPIVEDEKYFASKRVHQIDYDQNDPIVDICCGLDHTLALTRSGIVYSFGWGDDGQLGHGVCRSSWKLSKVIGDIQGEKIIKISSAGDCVLAINEKGQMFGWGNNEYGQLAMANNVNQTQIHTSRHLKVDNNSIGKISDVAAAGSMCALINDSGSIFVWGYGILGLGPNIREKLWPTELHANLFGRNVLNMDTKITKIIAGLHHFGAINNRGELFMWGKNNRANLGIGTKHDMMFPFRISIPTHVIKLSLGIDHSIAVGYRLI</sequence>
<dbReference type="InterPro" id="IPR000408">
    <property type="entry name" value="Reg_chr_condens"/>
</dbReference>
<feature type="repeat" description="RCC1" evidence="2">
    <location>
        <begin position="247"/>
        <end position="299"/>
    </location>
</feature>
<evidence type="ECO:0000256" key="1">
    <source>
        <dbReference type="ARBA" id="ARBA00022737"/>
    </source>
</evidence>
<accession>A0A922L5A3</accession>
<feature type="domain" description="RCC1-like" evidence="3">
    <location>
        <begin position="51"/>
        <end position="366"/>
    </location>
</feature>
<dbReference type="PROSITE" id="PS00626">
    <property type="entry name" value="RCC1_2"/>
    <property type="match status" value="1"/>
</dbReference>
<feature type="repeat" description="RCC1" evidence="2">
    <location>
        <begin position="52"/>
        <end position="120"/>
    </location>
</feature>
<feature type="repeat" description="RCC1" evidence="2">
    <location>
        <begin position="300"/>
        <end position="356"/>
    </location>
</feature>
<dbReference type="InterPro" id="IPR053035">
    <property type="entry name" value="Mitochondrial_GEF_domain"/>
</dbReference>
<comment type="caution">
    <text evidence="4">The sequence shown here is derived from an EMBL/GenBank/DDBJ whole genome shotgun (WGS) entry which is preliminary data.</text>
</comment>
<reference evidence="4" key="1">
    <citation type="submission" date="2013-05" db="EMBL/GenBank/DDBJ databases">
        <authorList>
            <person name="Yim A.K.Y."/>
            <person name="Chan T.F."/>
            <person name="Ji K.M."/>
            <person name="Liu X.Y."/>
            <person name="Zhou J.W."/>
            <person name="Li R.Q."/>
            <person name="Yang K.Y."/>
            <person name="Li J."/>
            <person name="Li M."/>
            <person name="Law P.T.W."/>
            <person name="Wu Y.L."/>
            <person name="Cai Z.L."/>
            <person name="Qin H."/>
            <person name="Bao Y."/>
            <person name="Leung R.K.K."/>
            <person name="Ng P.K.S."/>
            <person name="Zou J."/>
            <person name="Zhong X.J."/>
            <person name="Ran P.X."/>
            <person name="Zhong N.S."/>
            <person name="Liu Z.G."/>
            <person name="Tsui S.K.W."/>
        </authorList>
    </citation>
    <scope>NUCLEOTIDE SEQUENCE</scope>
    <source>
        <strain evidence="4">Derf</strain>
        <tissue evidence="4">Whole organism</tissue>
    </source>
</reference>
<dbReference type="PANTHER" id="PTHR46337">
    <property type="entry name" value="RCC1-LIKE G EXCHANGING FACTOR-LIKE PROTEIN"/>
    <property type="match status" value="1"/>
</dbReference>
<dbReference type="Gene3D" id="2.130.10.30">
    <property type="entry name" value="Regulator of chromosome condensation 1/beta-lactamase-inhibitor protein II"/>
    <property type="match status" value="2"/>
</dbReference>